<evidence type="ECO:0000256" key="3">
    <source>
        <dbReference type="ARBA" id="ARBA00005811"/>
    </source>
</evidence>
<keyword evidence="6 13" id="KW-0813">Transport</keyword>
<comment type="subcellular location">
    <subcellularLocation>
        <location evidence="2">Cell inner membrane</location>
        <topology evidence="2">Single-pass type II membrane protein</topology>
    </subcellularLocation>
    <subcellularLocation>
        <location evidence="13">Cell membrane</location>
        <topology evidence="13">Single-pass type II membrane protein</topology>
    </subcellularLocation>
</comment>
<dbReference type="RefSeq" id="WP_009699148.1">
    <property type="nucleotide sequence ID" value="NZ_BBKY01000006.1"/>
</dbReference>
<comment type="function">
    <text evidence="1">Involved in the TonB-dependent energy-dependent transport of various receptor-bound substrates.</text>
</comment>
<dbReference type="PANTHER" id="PTHR30558">
    <property type="entry name" value="EXBD MEMBRANE COMPONENT OF PMF-DRIVEN MACROMOLECULE IMPORT SYSTEM"/>
    <property type="match status" value="1"/>
</dbReference>
<sequence>MGFKPASDSDDMVENHEINVTPLVDVMLVLLIIVMVAAPLATVNVAVDLPTSSAEPQPQPDKPVYLTIQKDLTLVVGEKHETSLADLKQALIQAEVEPDTRIFLRADKSLSYQDLMKVMNEMVASGYNQIALVGVEQASGAPQ</sequence>
<evidence type="ECO:0000313" key="15">
    <source>
        <dbReference type="EMBL" id="AMF99894.1"/>
    </source>
</evidence>
<keyword evidence="18" id="KW-1185">Reference proteome</keyword>
<keyword evidence="10 13" id="KW-0653">Protein transport</keyword>
<dbReference type="OrthoDB" id="9798629at2"/>
<dbReference type="KEGG" id="vhr:AL538_19440"/>
<comment type="similarity">
    <text evidence="3 13">Belongs to the ExbD/TolR family.</text>
</comment>
<evidence type="ECO:0000313" key="17">
    <source>
        <dbReference type="Proteomes" id="UP000008367"/>
    </source>
</evidence>
<evidence type="ECO:0000256" key="4">
    <source>
        <dbReference type="ARBA" id="ARBA00011471"/>
    </source>
</evidence>
<evidence type="ECO:0000313" key="18">
    <source>
        <dbReference type="Proteomes" id="UP000067422"/>
    </source>
</evidence>
<accession>A0A454D5S3</accession>
<keyword evidence="8" id="KW-0997">Cell inner membrane</keyword>
<evidence type="ECO:0000256" key="8">
    <source>
        <dbReference type="ARBA" id="ARBA00022519"/>
    </source>
</evidence>
<name>A0A454D5S3_VIBHA</name>
<keyword evidence="12 14" id="KW-0472">Membrane</keyword>
<dbReference type="Pfam" id="PF02472">
    <property type="entry name" value="ExbD"/>
    <property type="match status" value="1"/>
</dbReference>
<comment type="subunit">
    <text evidence="4">The accessory proteins ExbB and ExbD seem to form a complex with TonB.</text>
</comment>
<reference evidence="16 17" key="1">
    <citation type="submission" date="2012-10" db="EMBL/GenBank/DDBJ databases">
        <title>Genome sequence of Vibrio Cholerae HENC-02.</title>
        <authorList>
            <person name="Eppinger M."/>
            <person name="Hasan N.A."/>
            <person name="Sengamalay N."/>
            <person name="Hine E."/>
            <person name="Su Q."/>
            <person name="Daugherty S.C."/>
            <person name="Young S."/>
            <person name="Sadzewicz L."/>
            <person name="Tallon L."/>
            <person name="Cebula T.A."/>
            <person name="Ravel J."/>
            <person name="Colwell R.R."/>
        </authorList>
    </citation>
    <scope>NUCLEOTIDE SEQUENCE [LARGE SCALE GENOMIC DNA]</scope>
    <source>
        <strain evidence="16 17">HENC-02</strain>
    </source>
</reference>
<dbReference type="EMBL" id="CP014039">
    <property type="protein sequence ID" value="AMF99894.1"/>
    <property type="molecule type" value="Genomic_DNA"/>
</dbReference>
<evidence type="ECO:0000256" key="12">
    <source>
        <dbReference type="ARBA" id="ARBA00023136"/>
    </source>
</evidence>
<dbReference type="Gene3D" id="3.30.420.270">
    <property type="match status" value="1"/>
</dbReference>
<reference evidence="18" key="2">
    <citation type="submission" date="2015-12" db="EMBL/GenBank/DDBJ databases">
        <title>FDA dAtabase for Regulatory Grade micrObial Sequences (FDA-ARGOS): Supporting development and validation of Infectious Disease Dx tests.</title>
        <authorList>
            <person name="Hoffmann M."/>
            <person name="Allard M."/>
            <person name="Evans P."/>
            <person name="Brown E."/>
            <person name="Tallon L.J."/>
            <person name="Sadzewicz L."/>
            <person name="Sengamalay N."/>
            <person name="Ott S."/>
            <person name="Godinez A."/>
            <person name="Nagaraj S."/>
            <person name="Vyas G."/>
            <person name="Aluvathingal J."/>
            <person name="Nadendla S."/>
            <person name="Geyer C."/>
            <person name="Sichtig H."/>
        </authorList>
    </citation>
    <scope>NUCLEOTIDE SEQUENCE [LARGE SCALE GENOMIC DNA]</scope>
    <source>
        <strain evidence="18">ATCC 43516</strain>
    </source>
</reference>
<dbReference type="EMBL" id="AJSR01000025">
    <property type="protein sequence ID" value="EKM33999.1"/>
    <property type="molecule type" value="Genomic_DNA"/>
</dbReference>
<evidence type="ECO:0000256" key="13">
    <source>
        <dbReference type="RuleBase" id="RU003879"/>
    </source>
</evidence>
<feature type="transmembrane region" description="Helical" evidence="14">
    <location>
        <begin position="26"/>
        <end position="47"/>
    </location>
</feature>
<dbReference type="STRING" id="669.AL538_19440"/>
<evidence type="ECO:0000256" key="1">
    <source>
        <dbReference type="ARBA" id="ARBA00003540"/>
    </source>
</evidence>
<dbReference type="GO" id="GO:0015031">
    <property type="term" value="P:protein transport"/>
    <property type="evidence" value="ECO:0007669"/>
    <property type="project" value="UniProtKB-KW"/>
</dbReference>
<reference evidence="15" key="3">
    <citation type="submission" date="2018-01" db="EMBL/GenBank/DDBJ databases">
        <title>FDA dAtabase for Regulatory Grade micrObial Sequences (FDA-ARGOS): Supporting development and validation of Infectious Disease Dx tests.</title>
        <authorList>
            <person name="Hoffmann M."/>
            <person name="Allard M."/>
            <person name="Evans P."/>
            <person name="Brown E."/>
            <person name="Tallon L."/>
            <person name="Sadzewicz L."/>
            <person name="Sengamalay N."/>
            <person name="Ott S."/>
            <person name="Godinez A."/>
            <person name="Nagaraj S."/>
            <person name="Vyas G."/>
            <person name="Aluvathingal J."/>
            <person name="Nadendla S."/>
            <person name="Geyer C."/>
            <person name="Sichtig H."/>
        </authorList>
    </citation>
    <scope>NUCLEOTIDE SEQUENCE</scope>
    <source>
        <strain evidence="15">FDAARGOS_107</strain>
    </source>
</reference>
<protein>
    <recommendedName>
        <fullName evidence="5">Biopolymer transport protein ExbD</fullName>
    </recommendedName>
</protein>
<evidence type="ECO:0000256" key="14">
    <source>
        <dbReference type="SAM" id="Phobius"/>
    </source>
</evidence>
<dbReference type="InterPro" id="IPR003400">
    <property type="entry name" value="ExbD"/>
</dbReference>
<dbReference type="InterPro" id="IPR014170">
    <property type="entry name" value="TonB_ExbD_1"/>
</dbReference>
<evidence type="ECO:0000256" key="9">
    <source>
        <dbReference type="ARBA" id="ARBA00022692"/>
    </source>
</evidence>
<dbReference type="AlphaFoldDB" id="A0A454D5S3"/>
<evidence type="ECO:0000256" key="7">
    <source>
        <dbReference type="ARBA" id="ARBA00022475"/>
    </source>
</evidence>
<proteinExistence type="inferred from homology"/>
<keyword evidence="7" id="KW-1003">Cell membrane</keyword>
<evidence type="ECO:0000256" key="2">
    <source>
        <dbReference type="ARBA" id="ARBA00004249"/>
    </source>
</evidence>
<dbReference type="PANTHER" id="PTHR30558:SF9">
    <property type="entry name" value="BIOPOLYMER TRANSPORT PROTEIN EXBD"/>
    <property type="match status" value="1"/>
</dbReference>
<gene>
    <name evidence="16" type="primary">exbD</name>
    <name evidence="15" type="ORF">AL538_19440</name>
    <name evidence="16" type="ORF">VCHENC02_0613</name>
</gene>
<evidence type="ECO:0000256" key="10">
    <source>
        <dbReference type="ARBA" id="ARBA00022927"/>
    </source>
</evidence>
<organism evidence="16 17">
    <name type="scientific">Vibrio harveyi</name>
    <name type="common">Beneckea harveyi</name>
    <dbReference type="NCBI Taxonomy" id="669"/>
    <lineage>
        <taxon>Bacteria</taxon>
        <taxon>Pseudomonadati</taxon>
        <taxon>Pseudomonadota</taxon>
        <taxon>Gammaproteobacteria</taxon>
        <taxon>Vibrionales</taxon>
        <taxon>Vibrionaceae</taxon>
        <taxon>Vibrio</taxon>
    </lineage>
</organism>
<dbReference type="GO" id="GO:0005886">
    <property type="term" value="C:plasma membrane"/>
    <property type="evidence" value="ECO:0007669"/>
    <property type="project" value="UniProtKB-SubCell"/>
</dbReference>
<keyword evidence="11 14" id="KW-1133">Transmembrane helix</keyword>
<evidence type="ECO:0000256" key="6">
    <source>
        <dbReference type="ARBA" id="ARBA00022448"/>
    </source>
</evidence>
<evidence type="ECO:0000256" key="11">
    <source>
        <dbReference type="ARBA" id="ARBA00022989"/>
    </source>
</evidence>
<keyword evidence="9 13" id="KW-0812">Transmembrane</keyword>
<dbReference type="NCBIfam" id="TIGR02803">
    <property type="entry name" value="ExbD_1"/>
    <property type="match status" value="1"/>
</dbReference>
<dbReference type="Proteomes" id="UP000008367">
    <property type="component" value="Unassembled WGS sequence"/>
</dbReference>
<evidence type="ECO:0000313" key="16">
    <source>
        <dbReference type="EMBL" id="EKM33999.1"/>
    </source>
</evidence>
<dbReference type="GO" id="GO:0022857">
    <property type="term" value="F:transmembrane transporter activity"/>
    <property type="evidence" value="ECO:0007669"/>
    <property type="project" value="InterPro"/>
</dbReference>
<dbReference type="Proteomes" id="UP000067422">
    <property type="component" value="Chromosome 2"/>
</dbReference>
<evidence type="ECO:0000256" key="5">
    <source>
        <dbReference type="ARBA" id="ARBA00022090"/>
    </source>
</evidence>